<protein>
    <submittedName>
        <fullName evidence="2">Uncharacterized protein</fullName>
    </submittedName>
</protein>
<proteinExistence type="predicted"/>
<gene>
    <name evidence="2" type="ORF">EK21DRAFT_113325</name>
</gene>
<name>A0A9P4LKP3_9PLEO</name>
<dbReference type="Proteomes" id="UP000799777">
    <property type="component" value="Unassembled WGS sequence"/>
</dbReference>
<evidence type="ECO:0000313" key="3">
    <source>
        <dbReference type="Proteomes" id="UP000799777"/>
    </source>
</evidence>
<reference evidence="2" key="1">
    <citation type="journal article" date="2020" name="Stud. Mycol.">
        <title>101 Dothideomycetes genomes: a test case for predicting lifestyles and emergence of pathogens.</title>
        <authorList>
            <person name="Haridas S."/>
            <person name="Albert R."/>
            <person name="Binder M."/>
            <person name="Bloem J."/>
            <person name="Labutti K."/>
            <person name="Salamov A."/>
            <person name="Andreopoulos B."/>
            <person name="Baker S."/>
            <person name="Barry K."/>
            <person name="Bills G."/>
            <person name="Bluhm B."/>
            <person name="Cannon C."/>
            <person name="Castanera R."/>
            <person name="Culley D."/>
            <person name="Daum C."/>
            <person name="Ezra D."/>
            <person name="Gonzalez J."/>
            <person name="Henrissat B."/>
            <person name="Kuo A."/>
            <person name="Liang C."/>
            <person name="Lipzen A."/>
            <person name="Lutzoni F."/>
            <person name="Magnuson J."/>
            <person name="Mondo S."/>
            <person name="Nolan M."/>
            <person name="Ohm R."/>
            <person name="Pangilinan J."/>
            <person name="Park H.-J."/>
            <person name="Ramirez L."/>
            <person name="Alfaro M."/>
            <person name="Sun H."/>
            <person name="Tritt A."/>
            <person name="Yoshinaga Y."/>
            <person name="Zwiers L.-H."/>
            <person name="Turgeon B."/>
            <person name="Goodwin S."/>
            <person name="Spatafora J."/>
            <person name="Crous P."/>
            <person name="Grigoriev I."/>
        </authorList>
    </citation>
    <scope>NUCLEOTIDE SEQUENCE</scope>
    <source>
        <strain evidence="2">CBS 110217</strain>
    </source>
</reference>
<accession>A0A9P4LKP3</accession>
<evidence type="ECO:0000313" key="2">
    <source>
        <dbReference type="EMBL" id="KAF2028938.1"/>
    </source>
</evidence>
<sequence>MSSLMTRRAIDARVASLHALALWLPMYLALKGSMQITHLLQTLEQSGDSSYNDDVAYLRSRLATGSLSSDTLEDPDQSLNVLLRISLPLPLIEHFKTTITTGAQVTREALVQWLDEALRHFLTTRVHSTVAHYASSKDFARLRKDSTKAIRSGLYLATKSDCTIHNSTLEDSINHILHKQVVEITNHAVQQVETAKREWTQPSTHESNKECDIHLQQENSCLRHKLRVLGQCLDTEHGGVQGLIEARHHKHNETNDPHHAHSQLNHEKESWRKQSLDLQQEVESLKQEVATLNRLQVHSLSTKRCGQWVCSNCGRDDLLDTLDITKHQRSGYCITARDLKFLYAQIIAGLEETAALEQLHRFDTENHQCTNYDWKLSESPERLLKQKGLVIESSDSIAWVRWYGRLPKLVMLLGQLDKFFKQSKYPPAYPESKKLSNVGVLTLLSP</sequence>
<evidence type="ECO:0000256" key="1">
    <source>
        <dbReference type="SAM" id="Coils"/>
    </source>
</evidence>
<feature type="coiled-coil region" evidence="1">
    <location>
        <begin position="261"/>
        <end position="295"/>
    </location>
</feature>
<keyword evidence="1" id="KW-0175">Coiled coil</keyword>
<comment type="caution">
    <text evidence="2">The sequence shown here is derived from an EMBL/GenBank/DDBJ whole genome shotgun (WGS) entry which is preliminary data.</text>
</comment>
<organism evidence="2 3">
    <name type="scientific">Setomelanomma holmii</name>
    <dbReference type="NCBI Taxonomy" id="210430"/>
    <lineage>
        <taxon>Eukaryota</taxon>
        <taxon>Fungi</taxon>
        <taxon>Dikarya</taxon>
        <taxon>Ascomycota</taxon>
        <taxon>Pezizomycotina</taxon>
        <taxon>Dothideomycetes</taxon>
        <taxon>Pleosporomycetidae</taxon>
        <taxon>Pleosporales</taxon>
        <taxon>Pleosporineae</taxon>
        <taxon>Phaeosphaeriaceae</taxon>
        <taxon>Setomelanomma</taxon>
    </lineage>
</organism>
<dbReference type="EMBL" id="ML978206">
    <property type="protein sequence ID" value="KAF2028938.1"/>
    <property type="molecule type" value="Genomic_DNA"/>
</dbReference>
<keyword evidence="3" id="KW-1185">Reference proteome</keyword>
<dbReference type="AlphaFoldDB" id="A0A9P4LKP3"/>